<dbReference type="InterPro" id="IPR036063">
    <property type="entry name" value="Smr_dom_sf"/>
</dbReference>
<dbReference type="PROSITE" id="PS50828">
    <property type="entry name" value="SMR"/>
    <property type="match status" value="1"/>
</dbReference>
<dbReference type="PANTHER" id="PTHR35562:SF2">
    <property type="entry name" value="DNA ENDONUCLEASE SMRA-RELATED"/>
    <property type="match status" value="1"/>
</dbReference>
<dbReference type="AlphaFoldDB" id="A0A2X0WJU8"/>
<dbReference type="Proteomes" id="UP000250086">
    <property type="component" value="Unassembled WGS sequence"/>
</dbReference>
<dbReference type="GO" id="GO:0004520">
    <property type="term" value="F:DNA endonuclease activity"/>
    <property type="evidence" value="ECO:0007669"/>
    <property type="project" value="TreeGrafter"/>
</dbReference>
<dbReference type="SMART" id="SM00463">
    <property type="entry name" value="SMR"/>
    <property type="match status" value="1"/>
</dbReference>
<dbReference type="EMBL" id="UAPV01000001">
    <property type="protein sequence ID" value="SPT70697.1"/>
    <property type="molecule type" value="Genomic_DNA"/>
</dbReference>
<sequence length="201" mass="22949">MSDFENLLKEQIESEDTESFEKVATDVKKIVQDKIATKSALMDKELAKIRQDSASTDKKQETDHVSSSFVTMVDPNDVLSYKTPGTQPLMLRKLKNGEYREADFIDLHGKTLEQAYDLTRHFIAHAREQEFRCVLIIHGKGMNQRPKAQLKSYVNHWLKQMKDVLAFHSAPDFKGGTGAVMIILKKGDKSSAINREEHARR</sequence>
<dbReference type="Pfam" id="PF01713">
    <property type="entry name" value="Smr"/>
    <property type="match status" value="1"/>
</dbReference>
<evidence type="ECO:0000313" key="3">
    <source>
        <dbReference type="Proteomes" id="UP000250086"/>
    </source>
</evidence>
<dbReference type="GO" id="GO:0016787">
    <property type="term" value="F:hydrolase activity"/>
    <property type="evidence" value="ECO:0007669"/>
    <property type="project" value="UniProtKB-KW"/>
</dbReference>
<keyword evidence="2" id="KW-0255">Endonuclease</keyword>
<proteinExistence type="predicted"/>
<keyword evidence="2" id="KW-0378">Hydrolase</keyword>
<dbReference type="RefSeq" id="WP_113744738.1">
    <property type="nucleotide sequence ID" value="NZ_UAPV01000001.1"/>
</dbReference>
<dbReference type="InterPro" id="IPR002625">
    <property type="entry name" value="Smr_dom"/>
</dbReference>
<evidence type="ECO:0000313" key="2">
    <source>
        <dbReference type="EMBL" id="SPT70697.1"/>
    </source>
</evidence>
<dbReference type="SUPFAM" id="SSF160443">
    <property type="entry name" value="SMR domain-like"/>
    <property type="match status" value="1"/>
</dbReference>
<dbReference type="PANTHER" id="PTHR35562">
    <property type="entry name" value="DNA ENDONUCLEASE SMRA-RELATED"/>
    <property type="match status" value="1"/>
</dbReference>
<dbReference type="EC" id="3.1.-.-" evidence="2"/>
<feature type="domain" description="Smr" evidence="1">
    <location>
        <begin position="105"/>
        <end position="185"/>
    </location>
</feature>
<accession>A0A2X0WJU8</accession>
<gene>
    <name evidence="2" type="primary">smrA</name>
    <name evidence="2" type="ORF">NCTC13093_02115</name>
</gene>
<keyword evidence="3" id="KW-1185">Reference proteome</keyword>
<name>A0A2X0WJU8_9GAMM</name>
<evidence type="ECO:0000259" key="1">
    <source>
        <dbReference type="PROSITE" id="PS50828"/>
    </source>
</evidence>
<reference evidence="2 3" key="1">
    <citation type="submission" date="2018-06" db="EMBL/GenBank/DDBJ databases">
        <authorList>
            <consortium name="Pathogen Informatics"/>
            <person name="Doyle S."/>
        </authorList>
    </citation>
    <scope>NUCLEOTIDE SEQUENCE [LARGE SCALE GENOMIC DNA]</scope>
    <source>
        <strain evidence="2 3">NCTC13093</strain>
    </source>
</reference>
<dbReference type="Gene3D" id="3.30.1370.110">
    <property type="match status" value="1"/>
</dbReference>
<organism evidence="2 3">
    <name type="scientific">Anaerobiospirillum thomasii</name>
    <dbReference type="NCBI Taxonomy" id="179995"/>
    <lineage>
        <taxon>Bacteria</taxon>
        <taxon>Pseudomonadati</taxon>
        <taxon>Pseudomonadota</taxon>
        <taxon>Gammaproteobacteria</taxon>
        <taxon>Aeromonadales</taxon>
        <taxon>Succinivibrionaceae</taxon>
        <taxon>Anaerobiospirillum</taxon>
    </lineage>
</organism>
<protein>
    <submittedName>
        <fullName evidence="2">Probable DNA endonuclease SmrA</fullName>
        <ecNumber evidence="2">3.1.-.-</ecNumber>
    </submittedName>
</protein>
<keyword evidence="2" id="KW-0540">Nuclease</keyword>